<keyword evidence="4" id="KW-0560">Oxidoreductase</keyword>
<dbReference type="PANTHER" id="PTHR19328:SF75">
    <property type="entry name" value="ALDOSE SUGAR DEHYDROGENASE YLII"/>
    <property type="match status" value="1"/>
</dbReference>
<dbReference type="SUPFAM" id="SSF50952">
    <property type="entry name" value="Soluble quinoprotein glucose dehydrogenase"/>
    <property type="match status" value="1"/>
</dbReference>
<feature type="region of interest" description="Disordered" evidence="1">
    <location>
        <begin position="23"/>
        <end position="76"/>
    </location>
</feature>
<evidence type="ECO:0000259" key="3">
    <source>
        <dbReference type="Pfam" id="PF07995"/>
    </source>
</evidence>
<feature type="domain" description="Glucose/Sorbosone dehydrogenase" evidence="3">
    <location>
        <begin position="95"/>
        <end position="425"/>
    </location>
</feature>
<feature type="chain" id="PRO_5046082411" evidence="2">
    <location>
        <begin position="21"/>
        <end position="431"/>
    </location>
</feature>
<dbReference type="Proteomes" id="UP001476807">
    <property type="component" value="Unassembled WGS sequence"/>
</dbReference>
<dbReference type="Gene3D" id="2.120.10.30">
    <property type="entry name" value="TolB, C-terminal domain"/>
    <property type="match status" value="1"/>
</dbReference>
<dbReference type="GO" id="GO:0016491">
    <property type="term" value="F:oxidoreductase activity"/>
    <property type="evidence" value="ECO:0007669"/>
    <property type="project" value="UniProtKB-KW"/>
</dbReference>
<dbReference type="PANTHER" id="PTHR19328">
    <property type="entry name" value="HEDGEHOG-INTERACTING PROTEIN"/>
    <property type="match status" value="1"/>
</dbReference>
<evidence type="ECO:0000256" key="1">
    <source>
        <dbReference type="SAM" id="MobiDB-lite"/>
    </source>
</evidence>
<dbReference type="RefSeq" id="WP_350412895.1">
    <property type="nucleotide sequence ID" value="NZ_JBEOKT010000011.1"/>
</dbReference>
<dbReference type="EMBL" id="JBEOKT010000011">
    <property type="protein sequence ID" value="MER2998438.1"/>
    <property type="molecule type" value="Genomic_DNA"/>
</dbReference>
<evidence type="ECO:0000313" key="5">
    <source>
        <dbReference type="Proteomes" id="UP001476807"/>
    </source>
</evidence>
<dbReference type="Pfam" id="PF07995">
    <property type="entry name" value="GSDH"/>
    <property type="match status" value="1"/>
</dbReference>
<evidence type="ECO:0000313" key="4">
    <source>
        <dbReference type="EMBL" id="MER2998438.1"/>
    </source>
</evidence>
<name>A0ABV1RVL4_9BACT</name>
<dbReference type="InterPro" id="IPR012938">
    <property type="entry name" value="Glc/Sorbosone_DH"/>
</dbReference>
<protein>
    <submittedName>
        <fullName evidence="4">PQQ-dependent sugar dehydrogenase</fullName>
        <ecNumber evidence="4">1.1.5.-</ecNumber>
    </submittedName>
</protein>
<feature type="signal peptide" evidence="2">
    <location>
        <begin position="1"/>
        <end position="20"/>
    </location>
</feature>
<sequence>MKKTTLSVAAAIVLGLTVTACNERTTTPEESTQTSTADTTDTPTPDAPTAQANTQPLETREPNVPEQQPTFPEQNRAPAITTNAAFDVVVLAKNLQQPWAVEPLPNGDLLVTEKPGTMRIITATGQVGQPISGVPQVMSRGQGGLLDVALSPNFASDRTIYWSFSEPRGNANATSVAKGVLSADNKSLSQVKVILQAKPDYNGDKHFGSRLAFGPDGMLYVTLGERSDLEIRPQAQQMNSHMGKLLRITTDGKPAPDNPFINQQGAKPEIWTLGHRNVQSAAFDNQGRLWIVEHGPKGGDEVNLIEKGKNYGWPVVTFGEEYSGKPIPNSVTTKEGFVDPVYYWDPVIAPSGAQFYSGSAFPEWQGNLFVGGLKDKVLVRLQLENDRVTGEEHLLGDRNQRIRDVRQGPDGALYIVTDEQNGELWKITPKK</sequence>
<comment type="caution">
    <text evidence="4">The sequence shown here is derived from an EMBL/GenBank/DDBJ whole genome shotgun (WGS) entry which is preliminary data.</text>
</comment>
<dbReference type="PROSITE" id="PS51257">
    <property type="entry name" value="PROKAR_LIPOPROTEIN"/>
    <property type="match status" value="1"/>
</dbReference>
<proteinExistence type="predicted"/>
<dbReference type="EC" id="1.1.5.-" evidence="4"/>
<accession>A0ABV1RVL4</accession>
<gene>
    <name evidence="4" type="ORF">ABS362_12855</name>
</gene>
<keyword evidence="2" id="KW-0732">Signal</keyword>
<dbReference type="InterPro" id="IPR011042">
    <property type="entry name" value="6-blade_b-propeller_TolB-like"/>
</dbReference>
<reference evidence="4 5" key="1">
    <citation type="submission" date="2024-06" db="EMBL/GenBank/DDBJ databases">
        <title>Pontibacter populi HYL7-15.</title>
        <authorList>
            <person name="Kim M.K."/>
        </authorList>
    </citation>
    <scope>NUCLEOTIDE SEQUENCE [LARGE SCALE GENOMIC DNA]</scope>
    <source>
        <strain evidence="4 5">HYL7-15</strain>
    </source>
</reference>
<feature type="compositionally biased region" description="Low complexity" evidence="1">
    <location>
        <begin position="28"/>
        <end position="56"/>
    </location>
</feature>
<organism evidence="4 5">
    <name type="scientific">Pontibacter populi</name>
    <dbReference type="NCBI Taxonomy" id="890055"/>
    <lineage>
        <taxon>Bacteria</taxon>
        <taxon>Pseudomonadati</taxon>
        <taxon>Bacteroidota</taxon>
        <taxon>Cytophagia</taxon>
        <taxon>Cytophagales</taxon>
        <taxon>Hymenobacteraceae</taxon>
        <taxon>Pontibacter</taxon>
    </lineage>
</organism>
<evidence type="ECO:0000256" key="2">
    <source>
        <dbReference type="SAM" id="SignalP"/>
    </source>
</evidence>
<keyword evidence="5" id="KW-1185">Reference proteome</keyword>
<dbReference type="InterPro" id="IPR011041">
    <property type="entry name" value="Quinoprot_gluc/sorb_DH_b-prop"/>
</dbReference>